<evidence type="ECO:0000256" key="1">
    <source>
        <dbReference type="SAM" id="Phobius"/>
    </source>
</evidence>
<evidence type="ECO:0000259" key="2">
    <source>
        <dbReference type="Pfam" id="PF13786"/>
    </source>
</evidence>
<sequence>MNNVEKRLAEEKKRMNSITAPEELEMRLRNALNTAAPRRKRKTPIWMMAAAALFLMFFVGYHYNAVAFYGKKLFGFDEMMDRHTLKKLDDEGMGQIIEKKIKLKDGSVFVINGLIADANQLVMYYTLTNPNGIKDYDNNLFPLTFSKITGFSTNSDAVSGSILANDDHTEIKGTKSFEPVSPFAKKLTLHFGQYLQNGEMTEESISFPYAPNKAMQTTIKQSVKKTVKVDKGKITFHSIKATPTMTVIDGELNVKNFDRVPGALDRIELIANGTPIDSLGGSVKSSIWGTKFEIHYDALPKQLDSLELVVKEFVGYQKLGKKLPLASIDDKPIMLDHKQLWVKNVSTTSENVEITIATEDDVMLDGVSIKTQNKETPLKTIRGQIHTNQEDGREVKERTLLFETKTKPEFLLIEGMHYMKTYNHVIDIPIK</sequence>
<evidence type="ECO:0000313" key="3">
    <source>
        <dbReference type="EMBL" id="MDQ0178499.1"/>
    </source>
</evidence>
<feature type="transmembrane region" description="Helical" evidence="1">
    <location>
        <begin position="45"/>
        <end position="63"/>
    </location>
</feature>
<gene>
    <name evidence="3" type="ORF">J2S08_004406</name>
</gene>
<dbReference type="RefSeq" id="WP_307233378.1">
    <property type="nucleotide sequence ID" value="NZ_JAUSTT010000047.1"/>
</dbReference>
<organism evidence="3 4">
    <name type="scientific">Bacillus chungangensis</name>
    <dbReference type="NCBI Taxonomy" id="587633"/>
    <lineage>
        <taxon>Bacteria</taxon>
        <taxon>Bacillati</taxon>
        <taxon>Bacillota</taxon>
        <taxon>Bacilli</taxon>
        <taxon>Bacillales</taxon>
        <taxon>Bacillaceae</taxon>
        <taxon>Bacillus</taxon>
    </lineage>
</organism>
<keyword evidence="1" id="KW-1133">Transmembrane helix</keyword>
<dbReference type="EMBL" id="JAUSTT010000047">
    <property type="protein sequence ID" value="MDQ0178499.1"/>
    <property type="molecule type" value="Genomic_DNA"/>
</dbReference>
<protein>
    <recommendedName>
        <fullName evidence="2">DUF4179 domain-containing protein</fullName>
    </recommendedName>
</protein>
<comment type="caution">
    <text evidence="3">The sequence shown here is derived from an EMBL/GenBank/DDBJ whole genome shotgun (WGS) entry which is preliminary data.</text>
</comment>
<dbReference type="Proteomes" id="UP001223586">
    <property type="component" value="Unassembled WGS sequence"/>
</dbReference>
<dbReference type="Pfam" id="PF13786">
    <property type="entry name" value="DUF4179"/>
    <property type="match status" value="1"/>
</dbReference>
<feature type="domain" description="DUF4179" evidence="2">
    <location>
        <begin position="39"/>
        <end position="127"/>
    </location>
</feature>
<name>A0ABT9WZ39_9BACI</name>
<evidence type="ECO:0000313" key="4">
    <source>
        <dbReference type="Proteomes" id="UP001223586"/>
    </source>
</evidence>
<keyword evidence="4" id="KW-1185">Reference proteome</keyword>
<proteinExistence type="predicted"/>
<reference evidence="3 4" key="1">
    <citation type="submission" date="2023-07" db="EMBL/GenBank/DDBJ databases">
        <title>Genomic Encyclopedia of Type Strains, Phase IV (KMG-IV): sequencing the most valuable type-strain genomes for metagenomic binning, comparative biology and taxonomic classification.</title>
        <authorList>
            <person name="Goeker M."/>
        </authorList>
    </citation>
    <scope>NUCLEOTIDE SEQUENCE [LARGE SCALE GENOMIC DNA]</scope>
    <source>
        <strain evidence="3 4">DSM 23837</strain>
    </source>
</reference>
<dbReference type="InterPro" id="IPR025436">
    <property type="entry name" value="DUF4179"/>
</dbReference>
<keyword evidence="1" id="KW-0812">Transmembrane</keyword>
<accession>A0ABT9WZ39</accession>
<keyword evidence="1" id="KW-0472">Membrane</keyword>